<evidence type="ECO:0000313" key="1">
    <source>
        <dbReference type="EMBL" id="KKN55720.1"/>
    </source>
</evidence>
<name>A0A0F9RGT9_9ZZZZ</name>
<accession>A0A0F9RGT9</accession>
<dbReference type="EMBL" id="LAZR01000874">
    <property type="protein sequence ID" value="KKN55720.1"/>
    <property type="molecule type" value="Genomic_DNA"/>
</dbReference>
<protein>
    <submittedName>
        <fullName evidence="1">Uncharacterized protein</fullName>
    </submittedName>
</protein>
<gene>
    <name evidence="1" type="ORF">LCGC14_0579290</name>
</gene>
<reference evidence="1" key="1">
    <citation type="journal article" date="2015" name="Nature">
        <title>Complex archaea that bridge the gap between prokaryotes and eukaryotes.</title>
        <authorList>
            <person name="Spang A."/>
            <person name="Saw J.H."/>
            <person name="Jorgensen S.L."/>
            <person name="Zaremba-Niedzwiedzka K."/>
            <person name="Martijn J."/>
            <person name="Lind A.E."/>
            <person name="van Eijk R."/>
            <person name="Schleper C."/>
            <person name="Guy L."/>
            <person name="Ettema T.J."/>
        </authorList>
    </citation>
    <scope>NUCLEOTIDE SEQUENCE</scope>
</reference>
<dbReference type="AlphaFoldDB" id="A0A0F9RGT9"/>
<sequence length="60" mass="6816">MKKSRHRYVVLKLLTTINVYGVSEKLGGCAGYLPVFLTEKEAKKVAGKKFDIITITEHYE</sequence>
<comment type="caution">
    <text evidence="1">The sequence shown here is derived from an EMBL/GenBank/DDBJ whole genome shotgun (WGS) entry which is preliminary data.</text>
</comment>
<organism evidence="1">
    <name type="scientific">marine sediment metagenome</name>
    <dbReference type="NCBI Taxonomy" id="412755"/>
    <lineage>
        <taxon>unclassified sequences</taxon>
        <taxon>metagenomes</taxon>
        <taxon>ecological metagenomes</taxon>
    </lineage>
</organism>
<proteinExistence type="predicted"/>